<reference evidence="3" key="1">
    <citation type="submission" date="2017-09" db="EMBL/GenBank/DDBJ databases">
        <title>FDA dAtabase for Regulatory Grade micrObial Sequences (FDA-ARGOS): Supporting development and validation of Infectious Disease Dx tests.</title>
        <authorList>
            <person name="Minogue T."/>
            <person name="Wolcott M."/>
            <person name="Wasieloski L."/>
            <person name="Aguilar W."/>
            <person name="Moore D."/>
            <person name="Tallon L."/>
            <person name="Sadzewicz L."/>
            <person name="Ott S."/>
            <person name="Zhao X."/>
            <person name="Nagaraj S."/>
            <person name="Vavikolanu K."/>
            <person name="Aluvathingal J."/>
            <person name="Nadendla S."/>
            <person name="Sichtig H."/>
        </authorList>
    </citation>
    <scope>NUCLEOTIDE SEQUENCE [LARGE SCALE GENOMIC DNA]</scope>
    <source>
        <strain evidence="3">FDAARGOS_390</strain>
    </source>
</reference>
<dbReference type="Proteomes" id="UP000220629">
    <property type="component" value="Unassembled WGS sequence"/>
</dbReference>
<feature type="region of interest" description="Disordered" evidence="1">
    <location>
        <begin position="147"/>
        <end position="168"/>
    </location>
</feature>
<dbReference type="EMBL" id="PDDY01000003">
    <property type="protein sequence ID" value="PEH40485.1"/>
    <property type="molecule type" value="Genomic_DNA"/>
</dbReference>
<sequence>MKFGRQLELGQVREQTVHPGSEAIQGDTLELQQFSYVPEEWLGEACRLFDEEMAKRSGKAGYDEARRLASALRQYEEMSFEPSERERAILDGRKQEIEESARWIKENVLRDPLIKERMYEIVRDRGRDTGVPELDQARHKYLAEMAAKTTRQAKARPAGPEVSQPASD</sequence>
<accession>A0A2A7SB21</accession>
<dbReference type="AlphaFoldDB" id="A0A2A7SB21"/>
<comment type="caution">
    <text evidence="2">The sequence shown here is derived from an EMBL/GenBank/DDBJ whole genome shotgun (WGS) entry which is preliminary data.</text>
</comment>
<proteinExistence type="predicted"/>
<organism evidence="2 3">
    <name type="scientific">Burkholderia gladioli</name>
    <name type="common">Pseudomonas marginata</name>
    <name type="synonym">Phytomonas marginata</name>
    <dbReference type="NCBI Taxonomy" id="28095"/>
    <lineage>
        <taxon>Bacteria</taxon>
        <taxon>Pseudomonadati</taxon>
        <taxon>Pseudomonadota</taxon>
        <taxon>Betaproteobacteria</taxon>
        <taxon>Burkholderiales</taxon>
        <taxon>Burkholderiaceae</taxon>
        <taxon>Burkholderia</taxon>
    </lineage>
</organism>
<dbReference type="RefSeq" id="WP_098153414.1">
    <property type="nucleotide sequence ID" value="NZ_PDDY01000003.1"/>
</dbReference>
<evidence type="ECO:0000313" key="3">
    <source>
        <dbReference type="Proteomes" id="UP000220629"/>
    </source>
</evidence>
<protein>
    <submittedName>
        <fullName evidence="2">Uncharacterized protein</fullName>
    </submittedName>
</protein>
<name>A0A2A7SB21_BURGA</name>
<evidence type="ECO:0000313" key="2">
    <source>
        <dbReference type="EMBL" id="PEH40485.1"/>
    </source>
</evidence>
<gene>
    <name evidence="2" type="ORF">CRM94_17385</name>
</gene>
<evidence type="ECO:0000256" key="1">
    <source>
        <dbReference type="SAM" id="MobiDB-lite"/>
    </source>
</evidence>